<dbReference type="InterPro" id="IPR000182">
    <property type="entry name" value="GNAT_dom"/>
</dbReference>
<dbReference type="Proteomes" id="UP001178507">
    <property type="component" value="Unassembled WGS sequence"/>
</dbReference>
<reference evidence="2" key="1">
    <citation type="submission" date="2023-08" db="EMBL/GenBank/DDBJ databases">
        <authorList>
            <person name="Chen Y."/>
            <person name="Shah S."/>
            <person name="Dougan E. K."/>
            <person name="Thang M."/>
            <person name="Chan C."/>
        </authorList>
    </citation>
    <scope>NUCLEOTIDE SEQUENCE</scope>
</reference>
<dbReference type="Pfam" id="PF00583">
    <property type="entry name" value="Acetyltransf_1"/>
    <property type="match status" value="1"/>
</dbReference>
<gene>
    <name evidence="2" type="ORF">EVOR1521_LOCUS28835</name>
</gene>
<keyword evidence="3" id="KW-1185">Reference proteome</keyword>
<dbReference type="SUPFAM" id="SSF55729">
    <property type="entry name" value="Acyl-CoA N-acyltransferases (Nat)"/>
    <property type="match status" value="1"/>
</dbReference>
<feature type="domain" description="N-acetyltransferase" evidence="1">
    <location>
        <begin position="136"/>
        <end position="186"/>
    </location>
</feature>
<evidence type="ECO:0000313" key="2">
    <source>
        <dbReference type="EMBL" id="CAJ1407033.1"/>
    </source>
</evidence>
<protein>
    <recommendedName>
        <fullName evidence="1">N-acetyltransferase domain-containing protein</fullName>
    </recommendedName>
</protein>
<accession>A0AA36NLB0</accession>
<dbReference type="AlphaFoldDB" id="A0AA36NLB0"/>
<evidence type="ECO:0000259" key="1">
    <source>
        <dbReference type="Pfam" id="PF00583"/>
    </source>
</evidence>
<sequence>MAAVVRGGVLETDDDNNVVYRVMEVPDIPAAIEAVALAFYEGEPVMLASGGTLRDWQRFAEMYVPRMAAEGHTVLAVEKASGQIIGAFLNEDFNNPDPQDFEHFLESSDGDWRPIIGMVEDLEESLMKAHSIPLQASERPAGQFFHLWMIGVSSSARGRGVATKLFHHSLALAKARGFKLAFAECTGAVSTHIFQRFAPRLDSFVSYETWDKLPTSPELKQLKQSGHPGMSMLSVDLA</sequence>
<evidence type="ECO:0000313" key="3">
    <source>
        <dbReference type="Proteomes" id="UP001178507"/>
    </source>
</evidence>
<name>A0AA36NLB0_9DINO</name>
<proteinExistence type="predicted"/>
<dbReference type="PANTHER" id="PTHR20905:SF1">
    <property type="entry name" value="AT07410P-RELATED"/>
    <property type="match status" value="1"/>
</dbReference>
<dbReference type="EMBL" id="CAUJNA010003655">
    <property type="protein sequence ID" value="CAJ1407033.1"/>
    <property type="molecule type" value="Genomic_DNA"/>
</dbReference>
<dbReference type="PANTHER" id="PTHR20905">
    <property type="entry name" value="N-ACETYLTRANSFERASE-RELATED"/>
    <property type="match status" value="1"/>
</dbReference>
<dbReference type="Gene3D" id="3.40.630.30">
    <property type="match status" value="1"/>
</dbReference>
<dbReference type="CDD" id="cd04301">
    <property type="entry name" value="NAT_SF"/>
    <property type="match status" value="1"/>
</dbReference>
<comment type="caution">
    <text evidence="2">The sequence shown here is derived from an EMBL/GenBank/DDBJ whole genome shotgun (WGS) entry which is preliminary data.</text>
</comment>
<dbReference type="InterPro" id="IPR016181">
    <property type="entry name" value="Acyl_CoA_acyltransferase"/>
</dbReference>
<organism evidence="2 3">
    <name type="scientific">Effrenium voratum</name>
    <dbReference type="NCBI Taxonomy" id="2562239"/>
    <lineage>
        <taxon>Eukaryota</taxon>
        <taxon>Sar</taxon>
        <taxon>Alveolata</taxon>
        <taxon>Dinophyceae</taxon>
        <taxon>Suessiales</taxon>
        <taxon>Symbiodiniaceae</taxon>
        <taxon>Effrenium</taxon>
    </lineage>
</organism>
<dbReference type="GO" id="GO:0008080">
    <property type="term" value="F:N-acetyltransferase activity"/>
    <property type="evidence" value="ECO:0007669"/>
    <property type="project" value="TreeGrafter"/>
</dbReference>